<reference evidence="1 2" key="1">
    <citation type="journal article" date="2024" name="J Genomics">
        <title>Draft genome sequencing and assembly of Favolaschia claudopus CIRM-BRFM 2984 isolated from oak limbs.</title>
        <authorList>
            <person name="Navarro D."/>
            <person name="Drula E."/>
            <person name="Chaduli D."/>
            <person name="Cazenave R."/>
            <person name="Ahrendt S."/>
            <person name="Wang J."/>
            <person name="Lipzen A."/>
            <person name="Daum C."/>
            <person name="Barry K."/>
            <person name="Grigoriev I.V."/>
            <person name="Favel A."/>
            <person name="Rosso M.N."/>
            <person name="Martin F."/>
        </authorList>
    </citation>
    <scope>NUCLEOTIDE SEQUENCE [LARGE SCALE GENOMIC DNA]</scope>
    <source>
        <strain evidence="1 2">CIRM-BRFM 2984</strain>
    </source>
</reference>
<dbReference type="InterPro" id="IPR036279">
    <property type="entry name" value="5-3_exonuclease_C_sf"/>
</dbReference>
<proteinExistence type="predicted"/>
<dbReference type="AlphaFoldDB" id="A0AAV9Z348"/>
<dbReference type="SUPFAM" id="SSF47807">
    <property type="entry name" value="5' to 3' exonuclease, C-terminal subdomain"/>
    <property type="match status" value="1"/>
</dbReference>
<keyword evidence="2" id="KW-1185">Reference proteome</keyword>
<organism evidence="1 2">
    <name type="scientific">Favolaschia claudopus</name>
    <dbReference type="NCBI Taxonomy" id="2862362"/>
    <lineage>
        <taxon>Eukaryota</taxon>
        <taxon>Fungi</taxon>
        <taxon>Dikarya</taxon>
        <taxon>Basidiomycota</taxon>
        <taxon>Agaricomycotina</taxon>
        <taxon>Agaricomycetes</taxon>
        <taxon>Agaricomycetidae</taxon>
        <taxon>Agaricales</taxon>
        <taxon>Marasmiineae</taxon>
        <taxon>Mycenaceae</taxon>
        <taxon>Favolaschia</taxon>
    </lineage>
</organism>
<accession>A0AAV9Z348</accession>
<name>A0AAV9Z348_9AGAR</name>
<dbReference type="EMBL" id="JAWWNJ010000229">
    <property type="protein sequence ID" value="KAK6969258.1"/>
    <property type="molecule type" value="Genomic_DNA"/>
</dbReference>
<evidence type="ECO:0000313" key="2">
    <source>
        <dbReference type="Proteomes" id="UP001362999"/>
    </source>
</evidence>
<evidence type="ECO:0000313" key="1">
    <source>
        <dbReference type="EMBL" id="KAK6969258.1"/>
    </source>
</evidence>
<comment type="caution">
    <text evidence="1">The sequence shown here is derived from an EMBL/GenBank/DDBJ whole genome shotgun (WGS) entry which is preliminary data.</text>
</comment>
<sequence length="215" mass="23984">MGIPDYWKIADPTAEVISFKQLAADEGLSDKRRELGLLRVGVDLCDTSPLILAQVGLPKCGMSIAHGLARSGFGDSLLAATQTMSADGLQQFLVSWREDVRAELATNARGHLKSKQKSLAAQLPDNFPRIKVLNLYAKPTTSWSDGYIPLNTKNWRVKLASLPELALFLKKKFGWKPTDIVDKFRRLILPVFCLFRTFDRASQFINQIMFLGICA</sequence>
<dbReference type="Proteomes" id="UP001362999">
    <property type="component" value="Unassembled WGS sequence"/>
</dbReference>
<gene>
    <name evidence="1" type="ORF">R3P38DRAFT_766504</name>
</gene>
<protein>
    <submittedName>
        <fullName evidence="1">Uncharacterized protein</fullName>
    </submittedName>
</protein>